<dbReference type="Proteomes" id="UP000326921">
    <property type="component" value="Chromosome"/>
</dbReference>
<dbReference type="KEGG" id="sphe:GFH32_07465"/>
<dbReference type="AlphaFoldDB" id="A0A5Q0QA73"/>
<dbReference type="EMBL" id="CP045652">
    <property type="protein sequence ID" value="QGA26174.1"/>
    <property type="molecule type" value="Genomic_DNA"/>
</dbReference>
<evidence type="ECO:0000313" key="2">
    <source>
        <dbReference type="Proteomes" id="UP000326921"/>
    </source>
</evidence>
<reference evidence="1 2" key="1">
    <citation type="submission" date="2019-10" db="EMBL/GenBank/DDBJ databases">
        <authorList>
            <person name="Dong K."/>
        </authorList>
    </citation>
    <scope>NUCLEOTIDE SEQUENCE [LARGE SCALE GENOMIC DNA]</scope>
    <source>
        <strain evidence="2">dk4302</strain>
    </source>
</reference>
<name>A0A5Q0QA73_9SPHI</name>
<organism evidence="1 2">
    <name type="scientific">Sphingobacterium zhuxiongii</name>
    <dbReference type="NCBI Taxonomy" id="2662364"/>
    <lineage>
        <taxon>Bacteria</taxon>
        <taxon>Pseudomonadati</taxon>
        <taxon>Bacteroidota</taxon>
        <taxon>Sphingobacteriia</taxon>
        <taxon>Sphingobacteriales</taxon>
        <taxon>Sphingobacteriaceae</taxon>
        <taxon>Sphingobacterium</taxon>
    </lineage>
</organism>
<dbReference type="RefSeq" id="WP_153510769.1">
    <property type="nucleotide sequence ID" value="NZ_CP045652.1"/>
</dbReference>
<protein>
    <submittedName>
        <fullName evidence="1">Uncharacterized protein</fullName>
    </submittedName>
</protein>
<gene>
    <name evidence="1" type="ORF">GFH32_07465</name>
</gene>
<proteinExistence type="predicted"/>
<evidence type="ECO:0000313" key="1">
    <source>
        <dbReference type="EMBL" id="QGA26174.1"/>
    </source>
</evidence>
<accession>A0A5Q0QA73</accession>
<sequence length="164" mass="18362">MNFKYFLALIGLCISTLAIGQKKDKNDLLEDQYEVQFVRTGVEGTTLFKVFSYGKNEKQCLENAKRNAIKAVIFNGIPGSDLQKPLASDPNASEVHKDYFQSFFQENGKYQQYVSLSTDGSINANDRLRVGKLLKIGFIVSVQKASLRRELEQAGVVKSLSHGF</sequence>
<keyword evidence="2" id="KW-1185">Reference proteome</keyword>